<dbReference type="SMART" id="SM00382">
    <property type="entry name" value="AAA"/>
    <property type="match status" value="1"/>
</dbReference>
<dbReference type="Pfam" id="PF12399">
    <property type="entry name" value="BCA_ABC_TP_C"/>
    <property type="match status" value="1"/>
</dbReference>
<dbReference type="Pfam" id="PF00005">
    <property type="entry name" value="ABC_tran"/>
    <property type="match status" value="1"/>
</dbReference>
<dbReference type="InterPro" id="IPR027417">
    <property type="entry name" value="P-loop_NTPase"/>
</dbReference>
<dbReference type="GO" id="GO:0005524">
    <property type="term" value="F:ATP binding"/>
    <property type="evidence" value="ECO:0007669"/>
    <property type="project" value="UniProtKB-KW"/>
</dbReference>
<dbReference type="SUPFAM" id="SSF52540">
    <property type="entry name" value="P-loop containing nucleoside triphosphate hydrolases"/>
    <property type="match status" value="1"/>
</dbReference>
<dbReference type="CDD" id="cd03219">
    <property type="entry name" value="ABC_Mj1267_LivG_branched"/>
    <property type="match status" value="1"/>
</dbReference>
<dbReference type="GO" id="GO:0005886">
    <property type="term" value="C:plasma membrane"/>
    <property type="evidence" value="ECO:0007669"/>
    <property type="project" value="TreeGrafter"/>
</dbReference>
<dbReference type="AlphaFoldDB" id="A0A090FL39"/>
<dbReference type="InterPro" id="IPR032823">
    <property type="entry name" value="BCA_ABC_TP_C"/>
</dbReference>
<evidence type="ECO:0000313" key="6">
    <source>
        <dbReference type="Proteomes" id="UP000045285"/>
    </source>
</evidence>
<sequence>MNDTILEVVDASKHFAGLKAVNGVSFGVTRGEILGIAGPNGSGKSTLFNLITGVPFGPTSGEIRFQGQRIDRWPAHRIARAGLARTFQKDAEFPDLTADETLLICGTYNGQLGRVAARTRSDEVLGLVGFADTRRGIPSRNLSVYEKKQLMIASGLMSRPAVLMLDEPASGLTKPEIESLDRLLVAVNASGVTVLLIEHVLSLLLSISQRLIVLNQGSVLAQGNPAEVVRNEAVITAYLGGRKQ</sequence>
<keyword evidence="3" id="KW-0067">ATP-binding</keyword>
<evidence type="ECO:0000256" key="2">
    <source>
        <dbReference type="ARBA" id="ARBA00022741"/>
    </source>
</evidence>
<dbReference type="PROSITE" id="PS50893">
    <property type="entry name" value="ABC_TRANSPORTER_2"/>
    <property type="match status" value="1"/>
</dbReference>
<dbReference type="PANTHER" id="PTHR45772">
    <property type="entry name" value="CONSERVED COMPONENT OF ABC TRANSPORTER FOR NATURAL AMINO ACIDS-RELATED"/>
    <property type="match status" value="1"/>
</dbReference>
<name>A0A090FL39_MESPL</name>
<feature type="domain" description="ABC transporter" evidence="4">
    <location>
        <begin position="6"/>
        <end position="241"/>
    </location>
</feature>
<accession>A0A090FL39</accession>
<proteinExistence type="predicted"/>
<keyword evidence="2" id="KW-0547">Nucleotide-binding</keyword>
<evidence type="ECO:0000256" key="3">
    <source>
        <dbReference type="ARBA" id="ARBA00022840"/>
    </source>
</evidence>
<dbReference type="InterPro" id="IPR051120">
    <property type="entry name" value="ABC_AA/LPS_Transport"/>
</dbReference>
<dbReference type="GO" id="GO:0016887">
    <property type="term" value="F:ATP hydrolysis activity"/>
    <property type="evidence" value="ECO:0007669"/>
    <property type="project" value="InterPro"/>
</dbReference>
<dbReference type="Proteomes" id="UP000045285">
    <property type="component" value="Unassembled WGS sequence"/>
</dbReference>
<keyword evidence="6" id="KW-1185">Reference proteome</keyword>
<keyword evidence="1" id="KW-0813">Transport</keyword>
<dbReference type="Gene3D" id="3.40.50.300">
    <property type="entry name" value="P-loop containing nucleotide triphosphate hydrolases"/>
    <property type="match status" value="1"/>
</dbReference>
<reference evidence="6" key="1">
    <citation type="submission" date="2014-08" db="EMBL/GenBank/DDBJ databases">
        <authorList>
            <person name="Moulin L."/>
        </authorList>
    </citation>
    <scope>NUCLEOTIDE SEQUENCE [LARGE SCALE GENOMIC DNA]</scope>
</reference>
<protein>
    <submittedName>
        <fullName evidence="5">ABC transporter related protein</fullName>
    </submittedName>
</protein>
<dbReference type="EMBL" id="CCMZ01000024">
    <property type="protein sequence ID" value="CDX19671.1"/>
    <property type="molecule type" value="Genomic_DNA"/>
</dbReference>
<evidence type="ECO:0000256" key="1">
    <source>
        <dbReference type="ARBA" id="ARBA00022448"/>
    </source>
</evidence>
<organism evidence="5 6">
    <name type="scientific">Mesorhizobium plurifarium</name>
    <dbReference type="NCBI Taxonomy" id="69974"/>
    <lineage>
        <taxon>Bacteria</taxon>
        <taxon>Pseudomonadati</taxon>
        <taxon>Pseudomonadota</taxon>
        <taxon>Alphaproteobacteria</taxon>
        <taxon>Hyphomicrobiales</taxon>
        <taxon>Phyllobacteriaceae</taxon>
        <taxon>Mesorhizobium</taxon>
    </lineage>
</organism>
<dbReference type="InterPro" id="IPR003439">
    <property type="entry name" value="ABC_transporter-like_ATP-bd"/>
</dbReference>
<gene>
    <name evidence="5" type="ORF">MPL3356_300071</name>
</gene>
<dbReference type="STRING" id="69974.MPLDJ20_70180"/>
<evidence type="ECO:0000259" key="4">
    <source>
        <dbReference type="PROSITE" id="PS50893"/>
    </source>
</evidence>
<evidence type="ECO:0000313" key="5">
    <source>
        <dbReference type="EMBL" id="CDX19671.1"/>
    </source>
</evidence>
<dbReference type="InterPro" id="IPR003593">
    <property type="entry name" value="AAA+_ATPase"/>
</dbReference>